<dbReference type="GO" id="GO:0006914">
    <property type="term" value="P:autophagy"/>
    <property type="evidence" value="ECO:0007669"/>
    <property type="project" value="UniProtKB-ARBA"/>
</dbReference>
<dbReference type="GO" id="GO:0005737">
    <property type="term" value="C:cytoplasm"/>
    <property type="evidence" value="ECO:0007669"/>
    <property type="project" value="TreeGrafter"/>
</dbReference>
<dbReference type="Proteomes" id="UP000616769">
    <property type="component" value="Unassembled WGS sequence"/>
</dbReference>
<dbReference type="Pfam" id="PF00069">
    <property type="entry name" value="Pkinase"/>
    <property type="match status" value="1"/>
</dbReference>
<feature type="domain" description="Protein kinase" evidence="3">
    <location>
        <begin position="23"/>
        <end position="283"/>
    </location>
</feature>
<dbReference type="PANTHER" id="PTHR24348:SF68">
    <property type="entry name" value="SERINE_THREONINE-PROTEIN KINASE ATG1C"/>
    <property type="match status" value="1"/>
</dbReference>
<dbReference type="PANTHER" id="PTHR24348">
    <property type="entry name" value="SERINE/THREONINE-PROTEIN KINASE UNC-51-RELATED"/>
    <property type="match status" value="1"/>
</dbReference>
<dbReference type="PROSITE" id="PS00108">
    <property type="entry name" value="PROTEIN_KINASE_ST"/>
    <property type="match status" value="1"/>
</dbReference>
<dbReference type="PROSITE" id="PS50011">
    <property type="entry name" value="PROTEIN_KINASE_DOM"/>
    <property type="match status" value="1"/>
</dbReference>
<organism evidence="4 5">
    <name type="scientific">Sarcoptes scabiei</name>
    <name type="common">Itch mite</name>
    <name type="synonym">Acarus scabiei</name>
    <dbReference type="NCBI Taxonomy" id="52283"/>
    <lineage>
        <taxon>Eukaryota</taxon>
        <taxon>Metazoa</taxon>
        <taxon>Ecdysozoa</taxon>
        <taxon>Arthropoda</taxon>
        <taxon>Chelicerata</taxon>
        <taxon>Arachnida</taxon>
        <taxon>Acari</taxon>
        <taxon>Acariformes</taxon>
        <taxon>Sarcoptiformes</taxon>
        <taxon>Astigmata</taxon>
        <taxon>Psoroptidia</taxon>
        <taxon>Sarcoptoidea</taxon>
        <taxon>Sarcoptidae</taxon>
        <taxon>Sarcoptinae</taxon>
        <taxon>Sarcoptes</taxon>
    </lineage>
</organism>
<dbReference type="Gene3D" id="1.10.510.10">
    <property type="entry name" value="Transferase(Phosphotransferase) domain 1"/>
    <property type="match status" value="1"/>
</dbReference>
<dbReference type="InterPro" id="IPR045269">
    <property type="entry name" value="Atg1-like"/>
</dbReference>
<dbReference type="SUPFAM" id="SSF56112">
    <property type="entry name" value="Protein kinase-like (PK-like)"/>
    <property type="match status" value="1"/>
</dbReference>
<comment type="caution">
    <text evidence="4">The sequence shown here is derived from an EMBL/GenBank/DDBJ whole genome shotgun (WGS) entry which is preliminary data.</text>
</comment>
<keyword evidence="1" id="KW-0547">Nucleotide-binding</keyword>
<dbReference type="EMBL" id="JXLN01008448">
    <property type="protein sequence ID" value="KPM04352.1"/>
    <property type="molecule type" value="Genomic_DNA"/>
</dbReference>
<evidence type="ECO:0000313" key="5">
    <source>
        <dbReference type="Proteomes" id="UP000616769"/>
    </source>
</evidence>
<name>A0A131ZZQ6_SARSC</name>
<dbReference type="GO" id="GO:0005524">
    <property type="term" value="F:ATP binding"/>
    <property type="evidence" value="ECO:0007669"/>
    <property type="project" value="UniProtKB-KW"/>
</dbReference>
<dbReference type="InterPro" id="IPR011009">
    <property type="entry name" value="Kinase-like_dom_sf"/>
</dbReference>
<dbReference type="VEuPathDB" id="VectorBase:SSCA002652"/>
<gene>
    <name evidence="4" type="ORF">QR98_0027960</name>
</gene>
<evidence type="ECO:0000259" key="3">
    <source>
        <dbReference type="PROSITE" id="PS50011"/>
    </source>
</evidence>
<dbReference type="PIRSF" id="PIRSF000654">
    <property type="entry name" value="Integrin-linked_kinase"/>
    <property type="match status" value="1"/>
</dbReference>
<dbReference type="GO" id="GO:0010506">
    <property type="term" value="P:regulation of autophagy"/>
    <property type="evidence" value="ECO:0007669"/>
    <property type="project" value="InterPro"/>
</dbReference>
<proteinExistence type="predicted"/>
<sequence length="288" mass="33552">MSGRGQPIKLDTKTALVFKKKGYSVEKKLNEGAFGQVYKGFNTKSGEEIAVKVMDLAKVGDKFKQKFLPRELAALIGIKHEHVIYIHDIIRANHKIYIFMEFANGGDITSFLQKNGPISESLTCYWFTQISHALYYIHEELKIAHRDIKIDNVLLHNNVAKLTDFGFAKESWDNLMNKPILSETFCGTEPYYSPQIVARKPYNAFCADVWAMGVTLFCMLNNKFPFHFGDQKKMFAEQVDTNFIKTRYIKKFPSDLRHLQEQFFEYSETDRITMRQVLRHPWILRRGK</sequence>
<keyword evidence="4" id="KW-0418">Kinase</keyword>
<accession>A0A131ZZQ6</accession>
<keyword evidence="2" id="KW-0067">ATP-binding</keyword>
<dbReference type="SMART" id="SM00220">
    <property type="entry name" value="S_TKc"/>
    <property type="match status" value="1"/>
</dbReference>
<dbReference type="FunFam" id="1.10.510.10:FF:000571">
    <property type="entry name" value="Maternal embryonic leucine zipper kinase"/>
    <property type="match status" value="1"/>
</dbReference>
<reference evidence="4 5" key="1">
    <citation type="journal article" date="2015" name="Parasit. Vectors">
        <title>Draft genome of the scabies mite.</title>
        <authorList>
            <person name="Rider S.D.Jr."/>
            <person name="Morgan M.S."/>
            <person name="Arlian L.G."/>
        </authorList>
    </citation>
    <scope>NUCLEOTIDE SEQUENCE [LARGE SCALE GENOMIC DNA]</scope>
    <source>
        <strain evidence="4">Arlian Lab</strain>
    </source>
</reference>
<protein>
    <submittedName>
        <fullName evidence="4">Serine/threonine protein kinase-like protein 5</fullName>
    </submittedName>
</protein>
<evidence type="ECO:0000256" key="2">
    <source>
        <dbReference type="ARBA" id="ARBA00022840"/>
    </source>
</evidence>
<dbReference type="InterPro" id="IPR008271">
    <property type="entry name" value="Ser/Thr_kinase_AS"/>
</dbReference>
<dbReference type="AlphaFoldDB" id="A0A131ZZQ6"/>
<keyword evidence="4" id="KW-0808">Transferase</keyword>
<evidence type="ECO:0000313" key="4">
    <source>
        <dbReference type="EMBL" id="KPM04352.1"/>
    </source>
</evidence>
<evidence type="ECO:0000256" key="1">
    <source>
        <dbReference type="ARBA" id="ARBA00022741"/>
    </source>
</evidence>
<dbReference type="InterPro" id="IPR000719">
    <property type="entry name" value="Prot_kinase_dom"/>
</dbReference>
<dbReference type="OrthoDB" id="541276at2759"/>
<dbReference type="GO" id="GO:0004674">
    <property type="term" value="F:protein serine/threonine kinase activity"/>
    <property type="evidence" value="ECO:0007669"/>
    <property type="project" value="UniProtKB-KW"/>
</dbReference>
<keyword evidence="4" id="KW-0723">Serine/threonine-protein kinase</keyword>